<dbReference type="Proteomes" id="UP001589833">
    <property type="component" value="Unassembled WGS sequence"/>
</dbReference>
<keyword evidence="2" id="KW-1185">Reference proteome</keyword>
<proteinExistence type="predicted"/>
<reference evidence="1 2" key="1">
    <citation type="submission" date="2024-09" db="EMBL/GenBank/DDBJ databases">
        <authorList>
            <person name="Sun Q."/>
            <person name="Mori K."/>
        </authorList>
    </citation>
    <scope>NUCLEOTIDE SEQUENCE [LARGE SCALE GENOMIC DNA]</scope>
    <source>
        <strain evidence="1 2">NCAIM B.02301</strain>
    </source>
</reference>
<protein>
    <recommendedName>
        <fullName evidence="3">Immunity protein 30 domain-containing protein</fullName>
    </recommendedName>
</protein>
<comment type="caution">
    <text evidence="1">The sequence shown here is derived from an EMBL/GenBank/DDBJ whole genome shotgun (WGS) entry which is preliminary data.</text>
</comment>
<evidence type="ECO:0008006" key="3">
    <source>
        <dbReference type="Google" id="ProtNLM"/>
    </source>
</evidence>
<dbReference type="EMBL" id="JBHLTR010000059">
    <property type="protein sequence ID" value="MFC0561437.1"/>
    <property type="molecule type" value="Genomic_DNA"/>
</dbReference>
<dbReference type="RefSeq" id="WP_273848118.1">
    <property type="nucleotide sequence ID" value="NZ_JAQQWT010000051.1"/>
</dbReference>
<accession>A0ABV6NKX5</accession>
<organism evidence="1 2">
    <name type="scientific">Halalkalibacter alkalisediminis</name>
    <dbReference type="NCBI Taxonomy" id="935616"/>
    <lineage>
        <taxon>Bacteria</taxon>
        <taxon>Bacillati</taxon>
        <taxon>Bacillota</taxon>
        <taxon>Bacilli</taxon>
        <taxon>Bacillales</taxon>
        <taxon>Bacillaceae</taxon>
        <taxon>Halalkalibacter</taxon>
    </lineage>
</organism>
<evidence type="ECO:0000313" key="2">
    <source>
        <dbReference type="Proteomes" id="UP001589833"/>
    </source>
</evidence>
<sequence length="145" mass="16687">MKKDLENYILSGCFNEAKDLYKKMDFKVFYDNMLEITFDNTSIVNYSFIVNLLIEEEHAKLHDLAYLLLSQPLCHIEGAYVSAYYHAKKAAELTDYNEVGILENLLFLNSVPEKVVSDQEAQKIAKKILSLDQKNEAANELLNSR</sequence>
<name>A0ABV6NKX5_9BACI</name>
<evidence type="ECO:0000313" key="1">
    <source>
        <dbReference type="EMBL" id="MFC0561437.1"/>
    </source>
</evidence>
<gene>
    <name evidence="1" type="ORF">ACFFH4_21190</name>
</gene>